<evidence type="ECO:0000256" key="6">
    <source>
        <dbReference type="ARBA" id="ARBA00022603"/>
    </source>
</evidence>
<dbReference type="GO" id="GO:0004719">
    <property type="term" value="F:protein-L-isoaspartate (D-aspartate) O-methyltransferase activity"/>
    <property type="evidence" value="ECO:0007669"/>
    <property type="project" value="UniProtKB-EC"/>
</dbReference>
<dbReference type="PANTHER" id="PTHR11579">
    <property type="entry name" value="PROTEIN-L-ISOASPARTATE O-METHYLTRANSFERASE"/>
    <property type="match status" value="1"/>
</dbReference>
<name>A0A562V9Q2_9ACTN</name>
<keyword evidence="6 13" id="KW-0489">Methyltransferase</keyword>
<proteinExistence type="inferred from homology"/>
<protein>
    <recommendedName>
        <fullName evidence="4">Protein-L-isoaspartate O-methyltransferase</fullName>
        <ecNumber evidence="3">2.1.1.77</ecNumber>
    </recommendedName>
    <alternativeName>
        <fullName evidence="11">L-isoaspartyl protein carboxyl methyltransferase</fullName>
    </alternativeName>
    <alternativeName>
        <fullName evidence="9">Protein L-isoaspartyl methyltransferase</fullName>
    </alternativeName>
    <alternativeName>
        <fullName evidence="10">Protein-beta-aspartate methyltransferase</fullName>
    </alternativeName>
</protein>
<evidence type="ECO:0000313" key="13">
    <source>
        <dbReference type="EMBL" id="TWJ14616.1"/>
    </source>
</evidence>
<evidence type="ECO:0000256" key="10">
    <source>
        <dbReference type="ARBA" id="ARBA00031323"/>
    </source>
</evidence>
<dbReference type="CDD" id="cd02440">
    <property type="entry name" value="AdoMet_MTases"/>
    <property type="match status" value="1"/>
</dbReference>
<dbReference type="InterPro" id="IPR000682">
    <property type="entry name" value="PCMT"/>
</dbReference>
<dbReference type="PANTHER" id="PTHR11579:SF0">
    <property type="entry name" value="PROTEIN-L-ISOASPARTATE(D-ASPARTATE) O-METHYLTRANSFERASE"/>
    <property type="match status" value="1"/>
</dbReference>
<evidence type="ECO:0000256" key="9">
    <source>
        <dbReference type="ARBA" id="ARBA00030757"/>
    </source>
</evidence>
<feature type="region of interest" description="Disordered" evidence="12">
    <location>
        <begin position="369"/>
        <end position="409"/>
    </location>
</feature>
<keyword evidence="14" id="KW-1185">Reference proteome</keyword>
<evidence type="ECO:0000256" key="1">
    <source>
        <dbReference type="ARBA" id="ARBA00004496"/>
    </source>
</evidence>
<dbReference type="InterPro" id="IPR029063">
    <property type="entry name" value="SAM-dependent_MTases_sf"/>
</dbReference>
<keyword evidence="7 13" id="KW-0808">Transferase</keyword>
<comment type="subcellular location">
    <subcellularLocation>
        <location evidence="1">Cytoplasm</location>
    </subcellularLocation>
</comment>
<evidence type="ECO:0000256" key="11">
    <source>
        <dbReference type="ARBA" id="ARBA00031350"/>
    </source>
</evidence>
<keyword evidence="8" id="KW-0949">S-adenosyl-L-methionine</keyword>
<dbReference type="RefSeq" id="WP_147131924.1">
    <property type="nucleotide sequence ID" value="NZ_BAABIJ010000001.1"/>
</dbReference>
<evidence type="ECO:0000256" key="3">
    <source>
        <dbReference type="ARBA" id="ARBA00011890"/>
    </source>
</evidence>
<gene>
    <name evidence="13" type="ORF">LX16_0301</name>
</gene>
<reference evidence="13 14" key="1">
    <citation type="journal article" date="2013" name="Stand. Genomic Sci.">
        <title>Genomic Encyclopedia of Type Strains, Phase I: The one thousand microbial genomes (KMG-I) project.</title>
        <authorList>
            <person name="Kyrpides N.C."/>
            <person name="Woyke T."/>
            <person name="Eisen J.A."/>
            <person name="Garrity G."/>
            <person name="Lilburn T.G."/>
            <person name="Beck B.J."/>
            <person name="Whitman W.B."/>
            <person name="Hugenholtz P."/>
            <person name="Klenk H.P."/>
        </authorList>
    </citation>
    <scope>NUCLEOTIDE SEQUENCE [LARGE SCALE GENOMIC DNA]</scope>
    <source>
        <strain evidence="13 14">DSM 45044</strain>
    </source>
</reference>
<evidence type="ECO:0000256" key="2">
    <source>
        <dbReference type="ARBA" id="ARBA00005369"/>
    </source>
</evidence>
<dbReference type="Proteomes" id="UP000321617">
    <property type="component" value="Unassembled WGS sequence"/>
</dbReference>
<dbReference type="EMBL" id="VLLL01000005">
    <property type="protein sequence ID" value="TWJ14616.1"/>
    <property type="molecule type" value="Genomic_DNA"/>
</dbReference>
<sequence length="409" mass="44742">MSDETDDWRDHARRLARFLVAEGVLSDPEWTARFEAAPRHRFIPEGMVDVGGRLADTRTWDRETLLRHGYADQVVVTRFHSARGRRIATSSLSQPTIMAIMLELTRLADGHRVLEIGTGPGYNAYLLCARVGDHHVTSLDVQADLVQEAAERLAALDMFPAIVARDGWQGHPDRAPYDRVLATCSLPDIPVAWLDQLNPGARVVAPMTFGGALAVLDRTDDGTLTGGFDTEAGFFMPMRHVGQRWPTEDPEPPGEIVATDGDAPGAALFDPDFRLWLEVAVRATEVVPYRVPGDPTAGVRVEHGDDVVDVDLGSGEVRGAARLWRRVAAEHAAWEETGRPPRDRFGMTVTRHGQWVWLDGTGLRWPLVETPGGPPPPLSRDATGECDVVDQPGSATVARPTETSLRSAA</sequence>
<accession>A0A562V9Q2</accession>
<organism evidence="13 14">
    <name type="scientific">Stackebrandtia albiflava</name>
    <dbReference type="NCBI Taxonomy" id="406432"/>
    <lineage>
        <taxon>Bacteria</taxon>
        <taxon>Bacillati</taxon>
        <taxon>Actinomycetota</taxon>
        <taxon>Actinomycetes</taxon>
        <taxon>Glycomycetales</taxon>
        <taxon>Glycomycetaceae</taxon>
        <taxon>Stackebrandtia</taxon>
    </lineage>
</organism>
<evidence type="ECO:0000256" key="5">
    <source>
        <dbReference type="ARBA" id="ARBA00022490"/>
    </source>
</evidence>
<evidence type="ECO:0000256" key="4">
    <source>
        <dbReference type="ARBA" id="ARBA00013346"/>
    </source>
</evidence>
<keyword evidence="5" id="KW-0963">Cytoplasm</keyword>
<evidence type="ECO:0000313" key="14">
    <source>
        <dbReference type="Proteomes" id="UP000321617"/>
    </source>
</evidence>
<evidence type="ECO:0000256" key="12">
    <source>
        <dbReference type="SAM" id="MobiDB-lite"/>
    </source>
</evidence>
<dbReference type="GO" id="GO:0032259">
    <property type="term" value="P:methylation"/>
    <property type="evidence" value="ECO:0007669"/>
    <property type="project" value="UniProtKB-KW"/>
</dbReference>
<dbReference type="Pfam" id="PF01135">
    <property type="entry name" value="PCMT"/>
    <property type="match status" value="1"/>
</dbReference>
<comment type="similarity">
    <text evidence="2">Belongs to the methyltransferase superfamily. L-isoaspartyl/D-aspartyl protein methyltransferase family.</text>
</comment>
<comment type="caution">
    <text evidence="13">The sequence shown here is derived from an EMBL/GenBank/DDBJ whole genome shotgun (WGS) entry which is preliminary data.</text>
</comment>
<dbReference type="EC" id="2.1.1.77" evidence="3"/>
<evidence type="ECO:0000256" key="7">
    <source>
        <dbReference type="ARBA" id="ARBA00022679"/>
    </source>
</evidence>
<dbReference type="OrthoDB" id="5143400at2"/>
<dbReference type="AlphaFoldDB" id="A0A562V9Q2"/>
<evidence type="ECO:0000256" key="8">
    <source>
        <dbReference type="ARBA" id="ARBA00022691"/>
    </source>
</evidence>
<dbReference type="Gene3D" id="3.40.50.150">
    <property type="entry name" value="Vaccinia Virus protein VP39"/>
    <property type="match status" value="1"/>
</dbReference>
<dbReference type="GO" id="GO:0005737">
    <property type="term" value="C:cytoplasm"/>
    <property type="evidence" value="ECO:0007669"/>
    <property type="project" value="UniProtKB-SubCell"/>
</dbReference>
<dbReference type="SUPFAM" id="SSF53335">
    <property type="entry name" value="S-adenosyl-L-methionine-dependent methyltransferases"/>
    <property type="match status" value="1"/>
</dbReference>